<reference evidence="1 2" key="1">
    <citation type="submission" date="2019-03" db="EMBL/GenBank/DDBJ databases">
        <authorList>
            <person name="Gonzalez-Pimentel J.L."/>
        </authorList>
    </citation>
    <scope>NUCLEOTIDE SEQUENCE [LARGE SCALE GENOMIC DNA]</scope>
    <source>
        <strain evidence="1 2">JCM 31289</strain>
    </source>
</reference>
<dbReference type="OrthoDB" id="3538673at2"/>
<comment type="caution">
    <text evidence="1">The sequence shown here is derived from an EMBL/GenBank/DDBJ whole genome shotgun (WGS) entry which is preliminary data.</text>
</comment>
<proteinExistence type="predicted"/>
<name>A0A4Z0HDQ8_9ACTN</name>
<dbReference type="GO" id="GO:0042742">
    <property type="term" value="P:defense response to bacterium"/>
    <property type="evidence" value="ECO:0007669"/>
    <property type="project" value="InterPro"/>
</dbReference>
<evidence type="ECO:0000313" key="2">
    <source>
        <dbReference type="Proteomes" id="UP000297948"/>
    </source>
</evidence>
<dbReference type="InterPro" id="IPR027635">
    <property type="entry name" value="Lantibiotic2_lead_pep_dom"/>
</dbReference>
<dbReference type="EMBL" id="SRID01000084">
    <property type="protein sequence ID" value="TGB11556.1"/>
    <property type="molecule type" value="Genomic_DNA"/>
</dbReference>
<accession>A0A4Z0HDQ8</accession>
<keyword evidence="2" id="KW-1185">Reference proteome</keyword>
<protein>
    <submittedName>
        <fullName evidence="1">Mersacidin/lichenicidin family type 2 lantibiotic</fullName>
    </submittedName>
</protein>
<sequence>MDIVRAWKDPEYRSTLPASPQHPSGVPGLVRLEAPELAGVAGAGTQSLLSFGCCQSPRTFTLTSPIFCSISLAIC</sequence>
<dbReference type="Proteomes" id="UP000297948">
    <property type="component" value="Unassembled WGS sequence"/>
</dbReference>
<dbReference type="NCBIfam" id="TIGR03898">
    <property type="entry name" value="lanti_MRSA_kill"/>
    <property type="match status" value="1"/>
</dbReference>
<dbReference type="RefSeq" id="WP_135338980.1">
    <property type="nucleotide sequence ID" value="NZ_JBHLTX010000036.1"/>
</dbReference>
<dbReference type="AlphaFoldDB" id="A0A4Z0HDQ8"/>
<organism evidence="1 2">
    <name type="scientific">Streptomyces palmae</name>
    <dbReference type="NCBI Taxonomy" id="1701085"/>
    <lineage>
        <taxon>Bacteria</taxon>
        <taxon>Bacillati</taxon>
        <taxon>Actinomycetota</taxon>
        <taxon>Actinomycetes</taxon>
        <taxon>Kitasatosporales</taxon>
        <taxon>Streptomycetaceae</taxon>
        <taxon>Streptomyces</taxon>
    </lineage>
</organism>
<gene>
    <name evidence="1" type="ORF">E4099_11920</name>
</gene>
<evidence type="ECO:0000313" key="1">
    <source>
        <dbReference type="EMBL" id="TGB11556.1"/>
    </source>
</evidence>